<dbReference type="InterPro" id="IPR013216">
    <property type="entry name" value="Methyltransf_11"/>
</dbReference>
<keyword evidence="3" id="KW-1185">Reference proteome</keyword>
<accession>A0ABP6EZ07</accession>
<dbReference type="Proteomes" id="UP001500994">
    <property type="component" value="Unassembled WGS sequence"/>
</dbReference>
<gene>
    <name evidence="2" type="ORF">GCM10009864_59510</name>
</gene>
<dbReference type="InterPro" id="IPR029063">
    <property type="entry name" value="SAM-dependent_MTases_sf"/>
</dbReference>
<reference evidence="3" key="1">
    <citation type="journal article" date="2019" name="Int. J. Syst. Evol. Microbiol.">
        <title>The Global Catalogue of Microorganisms (GCM) 10K type strain sequencing project: providing services to taxonomists for standard genome sequencing and annotation.</title>
        <authorList>
            <consortium name="The Broad Institute Genomics Platform"/>
            <consortium name="The Broad Institute Genome Sequencing Center for Infectious Disease"/>
            <person name="Wu L."/>
            <person name="Ma J."/>
        </authorList>
    </citation>
    <scope>NUCLEOTIDE SEQUENCE [LARGE SCALE GENOMIC DNA]</scope>
    <source>
        <strain evidence="3">JCM 16374</strain>
    </source>
</reference>
<dbReference type="Gene3D" id="3.40.50.150">
    <property type="entry name" value="Vaccinia Virus protein VP39"/>
    <property type="match status" value="1"/>
</dbReference>
<dbReference type="CDD" id="cd02440">
    <property type="entry name" value="AdoMet_MTases"/>
    <property type="match status" value="1"/>
</dbReference>
<dbReference type="PANTHER" id="PTHR43591">
    <property type="entry name" value="METHYLTRANSFERASE"/>
    <property type="match status" value="1"/>
</dbReference>
<dbReference type="PANTHER" id="PTHR43591:SF24">
    <property type="entry name" value="2-METHOXY-6-POLYPRENYL-1,4-BENZOQUINOL METHYLASE, MITOCHONDRIAL"/>
    <property type="match status" value="1"/>
</dbReference>
<dbReference type="RefSeq" id="WP_344581725.1">
    <property type="nucleotide sequence ID" value="NZ_BAAARK010000024.1"/>
</dbReference>
<evidence type="ECO:0000313" key="2">
    <source>
        <dbReference type="EMBL" id="GAA2679421.1"/>
    </source>
</evidence>
<comment type="caution">
    <text evidence="2">The sequence shown here is derived from an EMBL/GenBank/DDBJ whole genome shotgun (WGS) entry which is preliminary data.</text>
</comment>
<dbReference type="SUPFAM" id="SSF53335">
    <property type="entry name" value="S-adenosyl-L-methionine-dependent methyltransferases"/>
    <property type="match status" value="1"/>
</dbReference>
<evidence type="ECO:0000259" key="1">
    <source>
        <dbReference type="Pfam" id="PF08241"/>
    </source>
</evidence>
<evidence type="ECO:0000313" key="3">
    <source>
        <dbReference type="Proteomes" id="UP001500994"/>
    </source>
</evidence>
<dbReference type="Pfam" id="PF08241">
    <property type="entry name" value="Methyltransf_11"/>
    <property type="match status" value="1"/>
</dbReference>
<sequence length="379" mass="41754">MNTRDTDPADSRADGTGTLLSASDARAMAHLAGALVNQGTTRQGRLVIERGQAQPLCLAFDVHSDDVALRWADPSQAVPSETLCIRLDASVARSIAAGETLIEDALSSGRLDLTHLQPEDHRLSALVEELLTRTVVPLLDADEQDAPHPLVGWGRRAGEDTGVDHDSATRVLEWAVGQGLVPELPEAEAGHHITRFTMYERIRQFFTTGDRTGRVLEISGSGGTIVQMFPAEKTEVLSTGYPEVDATALPFVDAEFDHVVCDQVVEHLPDPWRAVQECRRVLRPGGWLLLATCFMDPVHTRPDCVDDYWRFTPQGLRELVRDFSRVYQCEGWGNREALAVVLFGGLMKYVPVRGNPFLERVASYNDPTLPLSVWVIAQA</sequence>
<organism evidence="2 3">
    <name type="scientific">Streptomyces lunalinharesii</name>
    <dbReference type="NCBI Taxonomy" id="333384"/>
    <lineage>
        <taxon>Bacteria</taxon>
        <taxon>Bacillati</taxon>
        <taxon>Actinomycetota</taxon>
        <taxon>Actinomycetes</taxon>
        <taxon>Kitasatosporales</taxon>
        <taxon>Streptomycetaceae</taxon>
        <taxon>Streptomyces</taxon>
    </lineage>
</organism>
<feature type="domain" description="Methyltransferase type 11" evidence="1">
    <location>
        <begin position="241"/>
        <end position="289"/>
    </location>
</feature>
<name>A0ABP6EZ07_9ACTN</name>
<proteinExistence type="predicted"/>
<dbReference type="EMBL" id="BAAARK010000024">
    <property type="protein sequence ID" value="GAA2679421.1"/>
    <property type="molecule type" value="Genomic_DNA"/>
</dbReference>
<protein>
    <recommendedName>
        <fullName evidence="1">Methyltransferase type 11 domain-containing protein</fullName>
    </recommendedName>
</protein>